<feature type="transmembrane region" description="Helical" evidence="24">
    <location>
        <begin position="419"/>
        <end position="445"/>
    </location>
</feature>
<evidence type="ECO:0000256" key="1">
    <source>
        <dbReference type="ARBA" id="ARBA00004477"/>
    </source>
</evidence>
<dbReference type="PROSITE" id="PS01018">
    <property type="entry name" value="STEROL_REDUCT_2"/>
    <property type="match status" value="1"/>
</dbReference>
<dbReference type="PANTHER" id="PTHR21257:SF38">
    <property type="entry name" value="7-DEHYDROCHOLESTEROL REDUCTASE"/>
    <property type="match status" value="1"/>
</dbReference>
<dbReference type="InterPro" id="IPR018083">
    <property type="entry name" value="Sterol_reductase_CS"/>
</dbReference>
<feature type="transmembrane region" description="Helical" evidence="24">
    <location>
        <begin position="105"/>
        <end position="127"/>
    </location>
</feature>
<evidence type="ECO:0000256" key="3">
    <source>
        <dbReference type="ARBA" id="ARBA00005402"/>
    </source>
</evidence>
<keyword evidence="26" id="KW-1185">Reference proteome</keyword>
<reference evidence="25" key="1">
    <citation type="submission" date="2020-04" db="EMBL/GenBank/DDBJ databases">
        <authorList>
            <person name="Alioto T."/>
            <person name="Alioto T."/>
            <person name="Gomez Garrido J."/>
        </authorList>
    </citation>
    <scope>NUCLEOTIDE SEQUENCE</scope>
    <source>
        <strain evidence="25">A484AB</strain>
    </source>
</reference>
<comment type="catalytic activity">
    <reaction evidence="21">
        <text>cholesterol + NADP(+) = 7-dehydrocholesterol + NADPH + H(+)</text>
        <dbReference type="Rhea" id="RHEA:23984"/>
        <dbReference type="ChEBI" id="CHEBI:15378"/>
        <dbReference type="ChEBI" id="CHEBI:16113"/>
        <dbReference type="ChEBI" id="CHEBI:17759"/>
        <dbReference type="ChEBI" id="CHEBI:57783"/>
        <dbReference type="ChEBI" id="CHEBI:58349"/>
        <dbReference type="EC" id="1.3.1.21"/>
    </reaction>
    <physiologicalReaction direction="right-to-left" evidence="21">
        <dbReference type="Rhea" id="RHEA:23986"/>
    </physiologicalReaction>
</comment>
<organism evidence="25 26">
    <name type="scientific">Paramuricea clavata</name>
    <name type="common">Red gorgonian</name>
    <name type="synonym">Violescent sea-whip</name>
    <dbReference type="NCBI Taxonomy" id="317549"/>
    <lineage>
        <taxon>Eukaryota</taxon>
        <taxon>Metazoa</taxon>
        <taxon>Cnidaria</taxon>
        <taxon>Anthozoa</taxon>
        <taxon>Octocorallia</taxon>
        <taxon>Malacalcyonacea</taxon>
        <taxon>Plexauridae</taxon>
        <taxon>Paramuricea</taxon>
    </lineage>
</organism>
<keyword evidence="6 24" id="KW-0812">Transmembrane</keyword>
<evidence type="ECO:0000313" key="25">
    <source>
        <dbReference type="EMBL" id="CAB4030941.1"/>
    </source>
</evidence>
<evidence type="ECO:0000256" key="16">
    <source>
        <dbReference type="ARBA" id="ARBA00023166"/>
    </source>
</evidence>
<evidence type="ECO:0000256" key="5">
    <source>
        <dbReference type="ARBA" id="ARBA00022548"/>
    </source>
</evidence>
<evidence type="ECO:0000256" key="18">
    <source>
        <dbReference type="ARBA" id="ARBA00038851"/>
    </source>
</evidence>
<feature type="region of interest" description="Disordered" evidence="23">
    <location>
        <begin position="1"/>
        <end position="24"/>
    </location>
</feature>
<dbReference type="GO" id="GO:0006695">
    <property type="term" value="P:cholesterol biosynthetic process"/>
    <property type="evidence" value="ECO:0007669"/>
    <property type="project" value="UniProtKB-UniPathway"/>
</dbReference>
<evidence type="ECO:0000256" key="11">
    <source>
        <dbReference type="ARBA" id="ARBA00022989"/>
    </source>
</evidence>
<dbReference type="GO" id="GO:0047598">
    <property type="term" value="F:7-dehydrocholesterol reductase activity"/>
    <property type="evidence" value="ECO:0007669"/>
    <property type="project" value="UniProtKB-EC"/>
</dbReference>
<feature type="transmembrane region" description="Helical" evidence="24">
    <location>
        <begin position="264"/>
        <end position="283"/>
    </location>
</feature>
<keyword evidence="15 24" id="KW-0472">Membrane</keyword>
<keyword evidence="17" id="KW-0753">Steroid metabolism</keyword>
<evidence type="ECO:0000256" key="14">
    <source>
        <dbReference type="ARBA" id="ARBA00023098"/>
    </source>
</evidence>
<keyword evidence="11 24" id="KW-1133">Transmembrane helix</keyword>
<evidence type="ECO:0000256" key="7">
    <source>
        <dbReference type="ARBA" id="ARBA00022778"/>
    </source>
</evidence>
<keyword evidence="5" id="KW-0153">Cholesterol metabolism</keyword>
<keyword evidence="7" id="KW-0152">Cholesterol biosynthesis</keyword>
<feature type="transmembrane region" description="Helical" evidence="24">
    <location>
        <begin position="178"/>
        <end position="198"/>
    </location>
</feature>
<dbReference type="Pfam" id="PF01222">
    <property type="entry name" value="ERG4_ERG24"/>
    <property type="match status" value="1"/>
</dbReference>
<protein>
    <recommendedName>
        <fullName evidence="19">7-dehydrocholesterol reductase</fullName>
        <ecNumber evidence="18">1.3.1.21</ecNumber>
    </recommendedName>
    <alternativeName>
        <fullName evidence="20">Sterol Delta(7)-reductase</fullName>
    </alternativeName>
</protein>
<proteinExistence type="inferred from homology"/>
<dbReference type="EMBL" id="CACRXK020017255">
    <property type="protein sequence ID" value="CAB4030941.1"/>
    <property type="molecule type" value="Genomic_DNA"/>
</dbReference>
<keyword evidence="16" id="KW-1207">Sterol metabolism</keyword>
<evidence type="ECO:0000256" key="9">
    <source>
        <dbReference type="ARBA" id="ARBA00022857"/>
    </source>
</evidence>
<evidence type="ECO:0000256" key="10">
    <source>
        <dbReference type="ARBA" id="ARBA00022955"/>
    </source>
</evidence>
<evidence type="ECO:0000256" key="20">
    <source>
        <dbReference type="ARBA" id="ARBA00042688"/>
    </source>
</evidence>
<dbReference type="InterPro" id="IPR001171">
    <property type="entry name" value="ERG24_DHCR-like"/>
</dbReference>
<dbReference type="OrthoDB" id="5326588at2759"/>
<gene>
    <name evidence="25" type="ORF">PACLA_8A022887</name>
</gene>
<evidence type="ECO:0000256" key="6">
    <source>
        <dbReference type="ARBA" id="ARBA00022692"/>
    </source>
</evidence>
<evidence type="ECO:0000256" key="24">
    <source>
        <dbReference type="SAM" id="Phobius"/>
    </source>
</evidence>
<accession>A0A6S7JJK2</accession>
<evidence type="ECO:0000256" key="8">
    <source>
        <dbReference type="ARBA" id="ARBA00022824"/>
    </source>
</evidence>
<dbReference type="GO" id="GO:0005789">
    <property type="term" value="C:endoplasmic reticulum membrane"/>
    <property type="evidence" value="ECO:0007669"/>
    <property type="project" value="UniProtKB-SubCell"/>
</dbReference>
<feature type="transmembrane region" description="Helical" evidence="24">
    <location>
        <begin position="48"/>
        <end position="67"/>
    </location>
</feature>
<evidence type="ECO:0000256" key="22">
    <source>
        <dbReference type="ARBA" id="ARBA00047826"/>
    </source>
</evidence>
<evidence type="ECO:0000256" key="4">
    <source>
        <dbReference type="ARBA" id="ARBA00022516"/>
    </source>
</evidence>
<keyword evidence="4" id="KW-0444">Lipid biosynthesis</keyword>
<dbReference type="FunFam" id="1.20.120.1630:FF:000004">
    <property type="entry name" value="7-dehydrocholesterol reductase"/>
    <property type="match status" value="1"/>
</dbReference>
<dbReference type="GO" id="GO:0016132">
    <property type="term" value="P:brassinosteroid biosynthetic process"/>
    <property type="evidence" value="ECO:0007669"/>
    <property type="project" value="TreeGrafter"/>
</dbReference>
<evidence type="ECO:0000256" key="23">
    <source>
        <dbReference type="SAM" id="MobiDB-lite"/>
    </source>
</evidence>
<comment type="subcellular location">
    <subcellularLocation>
        <location evidence="1">Endoplasmic reticulum membrane</location>
        <topology evidence="1">Multi-pass membrane protein</topology>
    </subcellularLocation>
</comment>
<sequence length="479" mass="55160">MVSGELKHRQENGSPTLQPSPPEPALTNHVTHNKIINLSGLPYIPKSIASTLMIIGSPLFAWFYWYACNHHGGSLTAAGSDVGTAISEEGFGNFWRVVYSRLPSATFYTVKIYSIWFLWQACLYAFLPGAIGKGQATPAGHELPYNCNGLRVWILSHITAILLVKYDIIRATVIADNWGALFVVTNLAGFLFTILVYIKAHVWPTHAEDRCFSGSMPYDLFMGIEHNPRIGEMFDFKLFFNGRPGICGWTLINLSFAAKQYETYGFVSNSMILLNILHAVYVLDFFYNEDWYLRTMDIAHDHFGFYLAWGDLVWLPFMYTIQSFYLSVHPVHLPYWAVLLISALGLGGYAIFRSVNHQKNIFRMALKEQRPLKIWGRPVEYIAARFTTTFGIEKESPLLCSGWWGVSRHFNYVGDLMGSLAYCLTCGSTHFLPYFYIWYMAILLVHRTYRDDIRCRQKYGKYWEEYCRRVPYKILPYVF</sequence>
<comment type="catalytic activity">
    <reaction evidence="22">
        <text>7-dehydrodesmosterol + NADPH + H(+) = desmosterol + NADP(+)</text>
        <dbReference type="Rhea" id="RHEA:46740"/>
        <dbReference type="ChEBI" id="CHEBI:15378"/>
        <dbReference type="ChEBI" id="CHEBI:17737"/>
        <dbReference type="ChEBI" id="CHEBI:27910"/>
        <dbReference type="ChEBI" id="CHEBI:57783"/>
        <dbReference type="ChEBI" id="CHEBI:58349"/>
    </reaction>
    <physiologicalReaction direction="left-to-right" evidence="22">
        <dbReference type="Rhea" id="RHEA:46741"/>
    </physiologicalReaction>
</comment>
<keyword evidence="9" id="KW-0521">NADP</keyword>
<feature type="transmembrane region" description="Helical" evidence="24">
    <location>
        <begin position="148"/>
        <end position="166"/>
    </location>
</feature>
<dbReference type="AlphaFoldDB" id="A0A6S7JJK2"/>
<dbReference type="PANTHER" id="PTHR21257">
    <property type="entry name" value="DELTA(14)-STEROL REDUCTASE"/>
    <property type="match status" value="1"/>
</dbReference>
<dbReference type="Proteomes" id="UP001152795">
    <property type="component" value="Unassembled WGS sequence"/>
</dbReference>
<keyword evidence="10" id="KW-0752">Steroid biosynthesis</keyword>
<evidence type="ECO:0000256" key="2">
    <source>
        <dbReference type="ARBA" id="ARBA00004770"/>
    </source>
</evidence>
<evidence type="ECO:0000256" key="19">
    <source>
        <dbReference type="ARBA" id="ARBA00039984"/>
    </source>
</evidence>
<evidence type="ECO:0000256" key="21">
    <source>
        <dbReference type="ARBA" id="ARBA00047795"/>
    </source>
</evidence>
<evidence type="ECO:0000256" key="17">
    <source>
        <dbReference type="ARBA" id="ARBA00023221"/>
    </source>
</evidence>
<comment type="pathway">
    <text evidence="2">Steroid biosynthesis; cholesterol biosynthesis.</text>
</comment>
<feature type="compositionally biased region" description="Basic and acidic residues" evidence="23">
    <location>
        <begin position="1"/>
        <end position="11"/>
    </location>
</feature>
<dbReference type="EC" id="1.3.1.21" evidence="18"/>
<evidence type="ECO:0000313" key="26">
    <source>
        <dbReference type="Proteomes" id="UP001152795"/>
    </source>
</evidence>
<keyword evidence="13" id="KW-0756">Sterol biosynthesis</keyword>
<keyword evidence="12" id="KW-0560">Oxidoreductase</keyword>
<keyword evidence="8" id="KW-0256">Endoplasmic reticulum</keyword>
<comment type="caution">
    <text evidence="25">The sequence shown here is derived from an EMBL/GenBank/DDBJ whole genome shotgun (WGS) entry which is preliminary data.</text>
</comment>
<dbReference type="Gene3D" id="1.20.120.1630">
    <property type="match status" value="1"/>
</dbReference>
<evidence type="ECO:0000256" key="12">
    <source>
        <dbReference type="ARBA" id="ARBA00023002"/>
    </source>
</evidence>
<name>A0A6S7JJK2_PARCT</name>
<keyword evidence="14" id="KW-0443">Lipid metabolism</keyword>
<comment type="similarity">
    <text evidence="3">Belongs to the ERG4/ERG24 family.</text>
</comment>
<dbReference type="UniPathway" id="UPA00063"/>
<evidence type="ECO:0000256" key="15">
    <source>
        <dbReference type="ARBA" id="ARBA00023136"/>
    </source>
</evidence>
<feature type="transmembrane region" description="Helical" evidence="24">
    <location>
        <begin position="333"/>
        <end position="352"/>
    </location>
</feature>
<evidence type="ECO:0000256" key="13">
    <source>
        <dbReference type="ARBA" id="ARBA00023011"/>
    </source>
</evidence>